<evidence type="ECO:0000313" key="3">
    <source>
        <dbReference type="EMBL" id="MBB5433392.1"/>
    </source>
</evidence>
<dbReference type="RefSeq" id="WP_184393096.1">
    <property type="nucleotide sequence ID" value="NZ_BAAAJD010000113.1"/>
</dbReference>
<keyword evidence="2" id="KW-0732">Signal</keyword>
<feature type="chain" id="PRO_5038602478" description="DUF3558 domain-containing protein" evidence="2">
    <location>
        <begin position="28"/>
        <end position="226"/>
    </location>
</feature>
<feature type="region of interest" description="Disordered" evidence="1">
    <location>
        <begin position="51"/>
        <end position="71"/>
    </location>
</feature>
<sequence length="226" mass="23103">MRFPPIAPTSRTALLAGVLAASGVLLAGCGDLSFDGDEAFGDLELPDLGSIVPSASPEAEEEKAAGELPSSCAEAGAEELAGGYVPSGASLSEDDQAPEGAGDDARQLSCVWTGSAEGDGGAPVLALVFTLNADPADAAQVIQEAGGEKEANWEVDVDVYGDTYHSADADELDGELEYLTTAAGSARYVILTLPGDLHVTASTLHTDVAQEDLEQLAVQAAQRIRE</sequence>
<evidence type="ECO:0000256" key="2">
    <source>
        <dbReference type="SAM" id="SignalP"/>
    </source>
</evidence>
<dbReference type="PROSITE" id="PS51257">
    <property type="entry name" value="PROKAR_LIPOPROTEIN"/>
    <property type="match status" value="1"/>
</dbReference>
<feature type="region of interest" description="Disordered" evidence="1">
    <location>
        <begin position="83"/>
        <end position="105"/>
    </location>
</feature>
<dbReference type="AlphaFoldDB" id="A0A7W8VEK2"/>
<gene>
    <name evidence="3" type="ORF">HDA36_003476</name>
</gene>
<protein>
    <recommendedName>
        <fullName evidence="5">DUF3558 domain-containing protein</fullName>
    </recommendedName>
</protein>
<name>A0A7W8VEK2_9ACTN</name>
<evidence type="ECO:0000256" key="1">
    <source>
        <dbReference type="SAM" id="MobiDB-lite"/>
    </source>
</evidence>
<proteinExistence type="predicted"/>
<dbReference type="Proteomes" id="UP000572635">
    <property type="component" value="Unassembled WGS sequence"/>
</dbReference>
<dbReference type="EMBL" id="JACHDB010000001">
    <property type="protein sequence ID" value="MBB5433392.1"/>
    <property type="molecule type" value="Genomic_DNA"/>
</dbReference>
<keyword evidence="4" id="KW-1185">Reference proteome</keyword>
<comment type="caution">
    <text evidence="3">The sequence shown here is derived from an EMBL/GenBank/DDBJ whole genome shotgun (WGS) entry which is preliminary data.</text>
</comment>
<accession>A0A7W8VEK2</accession>
<organism evidence="3 4">
    <name type="scientific">Nocardiopsis composta</name>
    <dbReference type="NCBI Taxonomy" id="157465"/>
    <lineage>
        <taxon>Bacteria</taxon>
        <taxon>Bacillati</taxon>
        <taxon>Actinomycetota</taxon>
        <taxon>Actinomycetes</taxon>
        <taxon>Streptosporangiales</taxon>
        <taxon>Nocardiopsidaceae</taxon>
        <taxon>Nocardiopsis</taxon>
    </lineage>
</organism>
<feature type="signal peptide" evidence="2">
    <location>
        <begin position="1"/>
        <end position="27"/>
    </location>
</feature>
<reference evidence="3 4" key="1">
    <citation type="submission" date="2020-08" db="EMBL/GenBank/DDBJ databases">
        <title>Sequencing the genomes of 1000 actinobacteria strains.</title>
        <authorList>
            <person name="Klenk H.-P."/>
        </authorList>
    </citation>
    <scope>NUCLEOTIDE SEQUENCE [LARGE SCALE GENOMIC DNA]</scope>
    <source>
        <strain evidence="3 4">DSM 44551</strain>
    </source>
</reference>
<evidence type="ECO:0000313" key="4">
    <source>
        <dbReference type="Proteomes" id="UP000572635"/>
    </source>
</evidence>
<evidence type="ECO:0008006" key="5">
    <source>
        <dbReference type="Google" id="ProtNLM"/>
    </source>
</evidence>